<protein>
    <recommendedName>
        <fullName evidence="12">Phosphoglucomutase</fullName>
        <ecNumber evidence="6">5.4.2.2</ecNumber>
    </recommendedName>
    <alternativeName>
        <fullName evidence="14">Alpha-phosphoglucomutase</fullName>
    </alternativeName>
    <alternativeName>
        <fullName evidence="13">Glucose phosphomutase</fullName>
    </alternativeName>
</protein>
<dbReference type="GO" id="GO:0006166">
    <property type="term" value="P:purine ribonucleoside salvage"/>
    <property type="evidence" value="ECO:0007669"/>
    <property type="project" value="TreeGrafter"/>
</dbReference>
<evidence type="ECO:0000313" key="20">
    <source>
        <dbReference type="EMBL" id="ETO40671.1"/>
    </source>
</evidence>
<comment type="similarity">
    <text evidence="5 15">Belongs to the phosphohexose mutase family.</text>
</comment>
<keyword evidence="8" id="KW-0597">Phosphoprotein</keyword>
<feature type="domain" description="Alpha-D-phosphohexomutase alpha/beta/alpha" evidence="19">
    <location>
        <begin position="331"/>
        <end position="457"/>
    </location>
</feature>
<dbReference type="Gene3D" id="3.30.310.50">
    <property type="entry name" value="Alpha-D-phosphohexomutase, C-terminal domain"/>
    <property type="match status" value="1"/>
</dbReference>
<evidence type="ECO:0000256" key="12">
    <source>
        <dbReference type="ARBA" id="ARBA00039995"/>
    </source>
</evidence>
<sequence>MINQAELDSRYSTWLTAPHLPVDLHRELVQMKDNQQLLADAFGTSLSFGTAGMRGILGAGTNRMNIYTVRQATEGLAKMMETLPAAERERGVAISFDSRYHSCDFAHEAAGVLGAHGIKSFIFDDLRPTPELSFAVRHLHTYAGIMITASHNPKQYNGYKIYGPDGGQMPPQESDLMTSYVRQVADLFAIKTVSEPELRHKGLVQVIGEDVDVAYLDKIKTVNINHDLIRDVGKQLKFVYTPLHGTGKIITRRALNQAGFQNYDTVVAQTIADPEFPTTPFPNPEFAQTFDLAIQLGKQEAADVLIATDPDADRLGAAVRQPNGEYQLMTGNQIASVLLDYLLKAKQRLHDLPENGVVVKSIVSTELATAIADHYGVKMKNVLTGFKFIAEQIKNFETNHDHTFLFGFEESFGYLIKPFVRDKDAVQSTMLLAEVAAFYKQQQLTLYDGLNQLYQEYGYYREKTIAKDFPGLDGQATMSKLMSEFRATPIQNLNGQPVTALDDFKTGIRRTADGQKTKLDLPTSDVLKYWFADDTWLAIRPSGTEPKIKFYLGVKAPTEAEATERLTQYEAALQQQLPQA</sequence>
<organism evidence="20 21">
    <name type="scientific">Fructilactobacillus florum 8D</name>
    <dbReference type="NCBI Taxonomy" id="1221538"/>
    <lineage>
        <taxon>Bacteria</taxon>
        <taxon>Bacillati</taxon>
        <taxon>Bacillota</taxon>
        <taxon>Bacilli</taxon>
        <taxon>Lactobacillales</taxon>
        <taxon>Lactobacillaceae</taxon>
        <taxon>Fructilactobacillus</taxon>
    </lineage>
</organism>
<comment type="pathway">
    <text evidence="4">Lipid metabolism.</text>
</comment>
<keyword evidence="7" id="KW-0119">Carbohydrate metabolism</keyword>
<reference evidence="20 21" key="1">
    <citation type="submission" date="2012-08" db="EMBL/GenBank/DDBJ databases">
        <title>Genome sequencing of Lactobacillus florum 8D.</title>
        <authorList>
            <person name="Kim E.B."/>
            <person name="Marco M.L."/>
        </authorList>
    </citation>
    <scope>NUCLEOTIDE SEQUENCE [LARGE SCALE GENOMIC DNA]</scope>
    <source>
        <strain evidence="20 21">8D</strain>
    </source>
</reference>
<dbReference type="InterPro" id="IPR005845">
    <property type="entry name" value="A-D-PHexomutase_a/b/a-II"/>
</dbReference>
<evidence type="ECO:0000256" key="6">
    <source>
        <dbReference type="ARBA" id="ARBA00012728"/>
    </source>
</evidence>
<dbReference type="PANTHER" id="PTHR45745">
    <property type="entry name" value="PHOSPHOMANNOMUTASE 45A"/>
    <property type="match status" value="1"/>
</dbReference>
<dbReference type="Pfam" id="PF02878">
    <property type="entry name" value="PGM_PMM_I"/>
    <property type="match status" value="1"/>
</dbReference>
<feature type="domain" description="Alpha-D-phosphohexomutase alpha/beta/alpha" evidence="17">
    <location>
        <begin position="47"/>
        <end position="178"/>
    </location>
</feature>
<keyword evidence="7" id="KW-0313">Glucose metabolism</keyword>
<dbReference type="InterPro" id="IPR016066">
    <property type="entry name" value="A-D-PHexomutase_CS"/>
</dbReference>
<accession>W9EHC7</accession>
<evidence type="ECO:0000313" key="21">
    <source>
        <dbReference type="Proteomes" id="UP000019474"/>
    </source>
</evidence>
<dbReference type="PATRIC" id="fig|1221538.3.peg.414"/>
<evidence type="ECO:0000256" key="4">
    <source>
        <dbReference type="ARBA" id="ARBA00005189"/>
    </source>
</evidence>
<dbReference type="InterPro" id="IPR005846">
    <property type="entry name" value="A-D-PHexomutase_a/b/a-III"/>
</dbReference>
<dbReference type="Pfam" id="PF00408">
    <property type="entry name" value="PGM_PMM_IV"/>
    <property type="match status" value="1"/>
</dbReference>
<dbReference type="RefSeq" id="WP_035421611.1">
    <property type="nucleotide sequence ID" value="NZ_ALXG01000016.1"/>
</dbReference>
<evidence type="ECO:0000259" key="17">
    <source>
        <dbReference type="Pfam" id="PF02878"/>
    </source>
</evidence>
<comment type="pathway">
    <text evidence="3">Glycolipid metabolism; diglucosyl-diacylglycerol biosynthesis.</text>
</comment>
<dbReference type="PANTHER" id="PTHR45745:SF1">
    <property type="entry name" value="PHOSPHOGLUCOMUTASE 2B-RELATED"/>
    <property type="match status" value="1"/>
</dbReference>
<feature type="domain" description="Alpha-D-phosphohexomutase alpha/beta/alpha" evidence="18">
    <location>
        <begin position="215"/>
        <end position="318"/>
    </location>
</feature>
<gene>
    <name evidence="20" type="ORF">B808_409</name>
</gene>
<evidence type="ECO:0000256" key="15">
    <source>
        <dbReference type="RuleBase" id="RU004326"/>
    </source>
</evidence>
<evidence type="ECO:0000256" key="14">
    <source>
        <dbReference type="ARBA" id="ARBA00041467"/>
    </source>
</evidence>
<feature type="domain" description="Alpha-D-phosphohexomutase C-terminal" evidence="16">
    <location>
        <begin position="517"/>
        <end position="560"/>
    </location>
</feature>
<comment type="caution">
    <text evidence="20">The sequence shown here is derived from an EMBL/GenBank/DDBJ whole genome shotgun (WGS) entry which is preliminary data.</text>
</comment>
<dbReference type="CDD" id="cd05799">
    <property type="entry name" value="PGM2"/>
    <property type="match status" value="1"/>
</dbReference>
<dbReference type="Pfam" id="PF02880">
    <property type="entry name" value="PGM_PMM_III"/>
    <property type="match status" value="1"/>
</dbReference>
<dbReference type="SUPFAM" id="SSF55957">
    <property type="entry name" value="Phosphoglucomutase, C-terminal domain"/>
    <property type="match status" value="1"/>
</dbReference>
<evidence type="ECO:0000256" key="7">
    <source>
        <dbReference type="ARBA" id="ARBA00022526"/>
    </source>
</evidence>
<comment type="cofactor">
    <cofactor evidence="2">
        <name>Mg(2+)</name>
        <dbReference type="ChEBI" id="CHEBI:18420"/>
    </cofactor>
</comment>
<dbReference type="InterPro" id="IPR005841">
    <property type="entry name" value="Alpha-D-phosphohexomutase_SF"/>
</dbReference>
<evidence type="ECO:0000259" key="16">
    <source>
        <dbReference type="Pfam" id="PF00408"/>
    </source>
</evidence>
<comment type="catalytic activity">
    <reaction evidence="1">
        <text>alpha-D-glucose 1-phosphate = alpha-D-glucose 6-phosphate</text>
        <dbReference type="Rhea" id="RHEA:23536"/>
        <dbReference type="ChEBI" id="CHEBI:58225"/>
        <dbReference type="ChEBI" id="CHEBI:58601"/>
        <dbReference type="EC" id="5.4.2.2"/>
    </reaction>
</comment>
<evidence type="ECO:0000256" key="9">
    <source>
        <dbReference type="ARBA" id="ARBA00022723"/>
    </source>
</evidence>
<evidence type="ECO:0000256" key="3">
    <source>
        <dbReference type="ARBA" id="ARBA00005164"/>
    </source>
</evidence>
<keyword evidence="9 15" id="KW-0479">Metal-binding</keyword>
<evidence type="ECO:0000256" key="8">
    <source>
        <dbReference type="ARBA" id="ARBA00022553"/>
    </source>
</evidence>
<dbReference type="EC" id="5.4.2.2" evidence="6"/>
<evidence type="ECO:0000256" key="2">
    <source>
        <dbReference type="ARBA" id="ARBA00001946"/>
    </source>
</evidence>
<dbReference type="GO" id="GO:0008973">
    <property type="term" value="F:phosphopentomutase activity"/>
    <property type="evidence" value="ECO:0007669"/>
    <property type="project" value="TreeGrafter"/>
</dbReference>
<evidence type="ECO:0000256" key="13">
    <source>
        <dbReference type="ARBA" id="ARBA00041398"/>
    </source>
</evidence>
<dbReference type="GO" id="GO:0004614">
    <property type="term" value="F:phosphoglucomutase activity"/>
    <property type="evidence" value="ECO:0007669"/>
    <property type="project" value="UniProtKB-EC"/>
</dbReference>
<dbReference type="AlphaFoldDB" id="W9EHC7"/>
<dbReference type="SUPFAM" id="SSF53738">
    <property type="entry name" value="Phosphoglucomutase, first 3 domains"/>
    <property type="match status" value="3"/>
</dbReference>
<dbReference type="Pfam" id="PF02879">
    <property type="entry name" value="PGM_PMM_II"/>
    <property type="match status" value="1"/>
</dbReference>
<evidence type="ECO:0000259" key="19">
    <source>
        <dbReference type="Pfam" id="PF02880"/>
    </source>
</evidence>
<keyword evidence="21" id="KW-1185">Reference proteome</keyword>
<dbReference type="InterPro" id="IPR016055">
    <property type="entry name" value="A-D-PHexomutase_a/b/a-I/II/III"/>
</dbReference>
<keyword evidence="11" id="KW-0413">Isomerase</keyword>
<evidence type="ECO:0000256" key="5">
    <source>
        <dbReference type="ARBA" id="ARBA00010231"/>
    </source>
</evidence>
<evidence type="ECO:0000256" key="10">
    <source>
        <dbReference type="ARBA" id="ARBA00022842"/>
    </source>
</evidence>
<dbReference type="Proteomes" id="UP000019474">
    <property type="component" value="Unassembled WGS sequence"/>
</dbReference>
<evidence type="ECO:0000256" key="11">
    <source>
        <dbReference type="ARBA" id="ARBA00023235"/>
    </source>
</evidence>
<evidence type="ECO:0000259" key="18">
    <source>
        <dbReference type="Pfam" id="PF02879"/>
    </source>
</evidence>
<dbReference type="OrthoDB" id="9806956at2"/>
<dbReference type="GO" id="GO:0006006">
    <property type="term" value="P:glucose metabolic process"/>
    <property type="evidence" value="ECO:0007669"/>
    <property type="project" value="UniProtKB-KW"/>
</dbReference>
<dbReference type="PRINTS" id="PR00509">
    <property type="entry name" value="PGMPMM"/>
</dbReference>
<proteinExistence type="inferred from homology"/>
<dbReference type="PROSITE" id="PS00710">
    <property type="entry name" value="PGM_PMM"/>
    <property type="match status" value="1"/>
</dbReference>
<dbReference type="InterPro" id="IPR005843">
    <property type="entry name" value="A-D-PHexomutase_C"/>
</dbReference>
<dbReference type="InterPro" id="IPR005844">
    <property type="entry name" value="A-D-PHexomutase_a/b/a-I"/>
</dbReference>
<dbReference type="EMBL" id="ALXG01000016">
    <property type="protein sequence ID" value="ETO40671.1"/>
    <property type="molecule type" value="Genomic_DNA"/>
</dbReference>
<dbReference type="Gene3D" id="3.40.120.10">
    <property type="entry name" value="Alpha-D-Glucose-1,6-Bisphosphate, subunit A, domain 3"/>
    <property type="match status" value="3"/>
</dbReference>
<dbReference type="InterPro" id="IPR036900">
    <property type="entry name" value="A-D-PHexomutase_C_sf"/>
</dbReference>
<evidence type="ECO:0000256" key="1">
    <source>
        <dbReference type="ARBA" id="ARBA00000443"/>
    </source>
</evidence>
<name>W9EHC7_9LACO</name>
<dbReference type="GO" id="GO:0000287">
    <property type="term" value="F:magnesium ion binding"/>
    <property type="evidence" value="ECO:0007669"/>
    <property type="project" value="InterPro"/>
</dbReference>
<keyword evidence="10 15" id="KW-0460">Magnesium</keyword>